<organism evidence="2 3">
    <name type="scientific">Lentinula raphanica</name>
    <dbReference type="NCBI Taxonomy" id="153919"/>
    <lineage>
        <taxon>Eukaryota</taxon>
        <taxon>Fungi</taxon>
        <taxon>Dikarya</taxon>
        <taxon>Basidiomycota</taxon>
        <taxon>Agaricomycotina</taxon>
        <taxon>Agaricomycetes</taxon>
        <taxon>Agaricomycetidae</taxon>
        <taxon>Agaricales</taxon>
        <taxon>Marasmiineae</taxon>
        <taxon>Omphalotaceae</taxon>
        <taxon>Lentinula</taxon>
    </lineage>
</organism>
<proteinExistence type="predicted"/>
<feature type="compositionally biased region" description="Polar residues" evidence="1">
    <location>
        <begin position="198"/>
        <end position="210"/>
    </location>
</feature>
<reference evidence="2" key="1">
    <citation type="submission" date="2022-08" db="EMBL/GenBank/DDBJ databases">
        <authorList>
            <consortium name="DOE Joint Genome Institute"/>
            <person name="Min B."/>
            <person name="Riley R."/>
            <person name="Sierra-Patev S."/>
            <person name="Naranjo-Ortiz M."/>
            <person name="Looney B."/>
            <person name="Konkel Z."/>
            <person name="Slot J.C."/>
            <person name="Sakamoto Y."/>
            <person name="Steenwyk J.L."/>
            <person name="Rokas A."/>
            <person name="Carro J."/>
            <person name="Camarero S."/>
            <person name="Ferreira P."/>
            <person name="Molpeceres G."/>
            <person name="Ruiz-Duenas F.J."/>
            <person name="Serrano A."/>
            <person name="Henrissat B."/>
            <person name="Drula E."/>
            <person name="Hughes K.W."/>
            <person name="Mata J.L."/>
            <person name="Ishikawa N.K."/>
            <person name="Vargas-Isla R."/>
            <person name="Ushijima S."/>
            <person name="Smith C.A."/>
            <person name="Ahrendt S."/>
            <person name="Andreopoulos W."/>
            <person name="He G."/>
            <person name="Labutti K."/>
            <person name="Lipzen A."/>
            <person name="Ng V."/>
            <person name="Sandor L."/>
            <person name="Barry K."/>
            <person name="Martinez A.T."/>
            <person name="Xiao Y."/>
            <person name="Gibbons J.G."/>
            <person name="Terashima K."/>
            <person name="Hibbett D.S."/>
            <person name="Grigoriev I.V."/>
        </authorList>
    </citation>
    <scope>NUCLEOTIDE SEQUENCE</scope>
    <source>
        <strain evidence="2">TFB9207</strain>
    </source>
</reference>
<name>A0AA38UFC9_9AGAR</name>
<gene>
    <name evidence="2" type="ORF">F5878DRAFT_626294</name>
</gene>
<dbReference type="EMBL" id="MU806355">
    <property type="protein sequence ID" value="KAJ3836042.1"/>
    <property type="molecule type" value="Genomic_DNA"/>
</dbReference>
<dbReference type="Proteomes" id="UP001163846">
    <property type="component" value="Unassembled WGS sequence"/>
</dbReference>
<feature type="region of interest" description="Disordered" evidence="1">
    <location>
        <begin position="64"/>
        <end position="119"/>
    </location>
</feature>
<dbReference type="PANTHER" id="PTHR16537">
    <property type="entry name" value="SJOEGREN SYNDROME/SCLERODERMA AUTOANTIGEN 1"/>
    <property type="match status" value="1"/>
</dbReference>
<protein>
    <recommendedName>
        <fullName evidence="4">Sjogrens syndrome scleroderma autoantigen 1 family protein</fullName>
    </recommendedName>
</protein>
<keyword evidence="3" id="KW-1185">Reference proteome</keyword>
<feature type="region of interest" description="Disordered" evidence="1">
    <location>
        <begin position="180"/>
        <end position="218"/>
    </location>
</feature>
<evidence type="ECO:0000313" key="2">
    <source>
        <dbReference type="EMBL" id="KAJ3836042.1"/>
    </source>
</evidence>
<feature type="compositionally biased region" description="Low complexity" evidence="1">
    <location>
        <begin position="182"/>
        <end position="194"/>
    </location>
</feature>
<evidence type="ECO:0000313" key="3">
    <source>
        <dbReference type="Proteomes" id="UP001163846"/>
    </source>
</evidence>
<evidence type="ECO:0000256" key="1">
    <source>
        <dbReference type="SAM" id="MobiDB-lite"/>
    </source>
</evidence>
<feature type="compositionally biased region" description="Low complexity" evidence="1">
    <location>
        <begin position="64"/>
        <end position="88"/>
    </location>
</feature>
<comment type="caution">
    <text evidence="2">The sequence shown here is derived from an EMBL/GenBank/DDBJ whole genome shotgun (WGS) entry which is preliminary data.</text>
</comment>
<accession>A0AA38UFC9</accession>
<feature type="compositionally biased region" description="Basic and acidic residues" evidence="1">
    <location>
        <begin position="106"/>
        <end position="119"/>
    </location>
</feature>
<dbReference type="InterPro" id="IPR051888">
    <property type="entry name" value="UPF0148_domain"/>
</dbReference>
<evidence type="ECO:0008006" key="4">
    <source>
        <dbReference type="Google" id="ProtNLM"/>
    </source>
</evidence>
<dbReference type="AlphaFoldDB" id="A0AA38UFC9"/>
<dbReference type="InterPro" id="IPR009563">
    <property type="entry name" value="SSSCA1"/>
</dbReference>
<sequence length="311" mass="33151">MATVDDISNTIGEYMLKGWVLTDTPCPRCKNIPLMRSPKNQVSIVHFCANCDGNAQKVDVVRASSSSSLTNASSTTRTTVSRSSTPATEISDVPSSPTFAIPAETPESRRRREQSDRASAEIGNRLLKGWALLGEECINETCFGIPLVRAPKSGSEKNPNRECVICGRVYVGEGDLVEAEVSQPQPSAQISSIPTHPVETSGSNLSSTATKPRLPTESDNVSLPSLGLHEPIGSIPHPATSIANESTLSALNITTHALEQTLITLSGRLSSSVGPTTFIDSQTISSVVDTITKTTHALAEVKKLERMERGV</sequence>
<dbReference type="Pfam" id="PF06677">
    <property type="entry name" value="Auto_anti-p27"/>
    <property type="match status" value="2"/>
</dbReference>
<dbReference type="PANTHER" id="PTHR16537:SF1">
    <property type="entry name" value="PROTEIN ZNRD2"/>
    <property type="match status" value="1"/>
</dbReference>